<feature type="transmembrane region" description="Helical" evidence="6">
    <location>
        <begin position="125"/>
        <end position="147"/>
    </location>
</feature>
<evidence type="ECO:0000259" key="7">
    <source>
        <dbReference type="Pfam" id="PF03772"/>
    </source>
</evidence>
<dbReference type="PANTHER" id="PTHR30619:SF1">
    <property type="entry name" value="RECOMBINATION PROTEIN 2"/>
    <property type="match status" value="1"/>
</dbReference>
<comment type="subcellular location">
    <subcellularLocation>
        <location evidence="1">Cell membrane</location>
        <topology evidence="1">Multi-pass membrane protein</topology>
    </subcellularLocation>
</comment>
<evidence type="ECO:0000256" key="5">
    <source>
        <dbReference type="ARBA" id="ARBA00023136"/>
    </source>
</evidence>
<feature type="domain" description="ComEC/Rec2-related protein" evidence="7">
    <location>
        <begin position="101"/>
        <end position="369"/>
    </location>
</feature>
<evidence type="ECO:0000256" key="2">
    <source>
        <dbReference type="ARBA" id="ARBA00022475"/>
    </source>
</evidence>
<protein>
    <submittedName>
        <fullName evidence="9">Competence protein</fullName>
    </submittedName>
</protein>
<dbReference type="Pfam" id="PF03772">
    <property type="entry name" value="Competence"/>
    <property type="match status" value="1"/>
</dbReference>
<name>A0ABM8IBI0_9BACE</name>
<feature type="domain" description="DUF4131" evidence="8">
    <location>
        <begin position="1"/>
        <end position="58"/>
    </location>
</feature>
<evidence type="ECO:0000256" key="4">
    <source>
        <dbReference type="ARBA" id="ARBA00022989"/>
    </source>
</evidence>
<dbReference type="Pfam" id="PF13567">
    <property type="entry name" value="DUF4131"/>
    <property type="match status" value="1"/>
</dbReference>
<organism evidence="9 10">
    <name type="scientific">Bacteroides sedimenti</name>
    <dbReference type="NCBI Taxonomy" id="2136147"/>
    <lineage>
        <taxon>Bacteria</taxon>
        <taxon>Pseudomonadati</taxon>
        <taxon>Bacteroidota</taxon>
        <taxon>Bacteroidia</taxon>
        <taxon>Bacteroidales</taxon>
        <taxon>Bacteroidaceae</taxon>
        <taxon>Bacteroides</taxon>
    </lineage>
</organism>
<evidence type="ECO:0000256" key="1">
    <source>
        <dbReference type="ARBA" id="ARBA00004651"/>
    </source>
</evidence>
<evidence type="ECO:0000313" key="9">
    <source>
        <dbReference type="EMBL" id="BEG99357.1"/>
    </source>
</evidence>
<feature type="transmembrane region" description="Helical" evidence="6">
    <location>
        <begin position="200"/>
        <end position="218"/>
    </location>
</feature>
<dbReference type="InterPro" id="IPR025405">
    <property type="entry name" value="DUF4131"/>
</dbReference>
<evidence type="ECO:0000259" key="8">
    <source>
        <dbReference type="Pfam" id="PF13567"/>
    </source>
</evidence>
<keyword evidence="5 6" id="KW-0472">Membrane</keyword>
<feature type="transmembrane region" description="Helical" evidence="6">
    <location>
        <begin position="289"/>
        <end position="310"/>
    </location>
</feature>
<accession>A0ABM8IBI0</accession>
<dbReference type="Proteomes" id="UP001496674">
    <property type="component" value="Chromosome"/>
</dbReference>
<keyword evidence="3 6" id="KW-0812">Transmembrane</keyword>
<keyword evidence="2" id="KW-1003">Cell membrane</keyword>
<dbReference type="InterPro" id="IPR052159">
    <property type="entry name" value="Competence_DNA_uptake"/>
</dbReference>
<evidence type="ECO:0000256" key="6">
    <source>
        <dbReference type="SAM" id="Phobius"/>
    </source>
</evidence>
<reference evidence="9 10" key="1">
    <citation type="submission" date="2023-04" db="EMBL/GenBank/DDBJ databases">
        <title>Draft genome sequence of acteroides sedimenti strain YN3PY1.</title>
        <authorList>
            <person name="Yoshida N."/>
        </authorList>
    </citation>
    <scope>NUCLEOTIDE SEQUENCE [LARGE SCALE GENOMIC DNA]</scope>
    <source>
        <strain evidence="9 10">YN3PY1</strain>
    </source>
</reference>
<dbReference type="PANTHER" id="PTHR30619">
    <property type="entry name" value="DNA INTERNALIZATION/COMPETENCE PROTEIN COMEC/REC2"/>
    <property type="match status" value="1"/>
</dbReference>
<evidence type="ECO:0000313" key="10">
    <source>
        <dbReference type="Proteomes" id="UP001496674"/>
    </source>
</evidence>
<dbReference type="NCBIfam" id="TIGR00360">
    <property type="entry name" value="ComEC_N-term"/>
    <property type="match status" value="1"/>
</dbReference>
<keyword evidence="4 6" id="KW-1133">Transmembrane helix</keyword>
<proteinExistence type="predicted"/>
<feature type="transmembrane region" description="Helical" evidence="6">
    <location>
        <begin position="154"/>
        <end position="171"/>
    </location>
</feature>
<dbReference type="EMBL" id="AP028055">
    <property type="protein sequence ID" value="BEG99357.1"/>
    <property type="molecule type" value="Genomic_DNA"/>
</dbReference>
<feature type="transmembrane region" description="Helical" evidence="6">
    <location>
        <begin position="375"/>
        <end position="391"/>
    </location>
</feature>
<feature type="transmembrane region" description="Helical" evidence="6">
    <location>
        <begin position="355"/>
        <end position="370"/>
    </location>
</feature>
<feature type="transmembrane region" description="Helical" evidence="6">
    <location>
        <begin position="224"/>
        <end position="242"/>
    </location>
</feature>
<sequence length="561" mass="64247">MLYLTKDPDSRKLRQGDQLLFFGQIDPPRNKGNPEEFDYASYLLHQGISGTAFAYSGNWKQTAHDFSRSLKQIALDYRSHLLKNIKEMGFFGDDYAVLSALVLGYQNDLSEEIRESYSISGASHVLSLSGLHIGFLYVLLEFLLSFANRNKRMIVFRQILIVLILWSFAFVTGLLPPVVRSVIMFSLIALSRLRNNRPVTLNTLAVAALFMLIYNPFYLYDISFQLSFLAVAGIVIIQPRLYQLIKTENRLLKYAWGVMSVSIAAQLSTTPILLYYFSRFSTHFLLTNIIVVPLVSGIMYLAIFTILLGFFPVIQSYFALLLKLSIRLLNGTVVFVEHLPFSSIDNIHVNKCETATLYLILLFGGCYLYTRKRKMLLGVLTGFFILILFQVEEKQRLQNIHSIVFYNNRNCPAIHLIESRETSYLFSAEKDSIQQKLSYTAGRFWKKIKLKPPQTLPSSYSASGIWRRDDLLSFGGKTICMVKDHSWNNKTADTPLPLDYLYICKGYRGKLAWLTPLFEIRKVVIDSSVSDYYREAFKKECTSLGIEFISLSEKGAYQIIL</sequence>
<evidence type="ECO:0000256" key="3">
    <source>
        <dbReference type="ARBA" id="ARBA00022692"/>
    </source>
</evidence>
<gene>
    <name evidence="9" type="ORF">BSYN_16220</name>
</gene>
<keyword evidence="10" id="KW-1185">Reference proteome</keyword>
<feature type="transmembrane region" description="Helical" evidence="6">
    <location>
        <begin position="254"/>
        <end position="277"/>
    </location>
</feature>
<dbReference type="InterPro" id="IPR004477">
    <property type="entry name" value="ComEC_N"/>
</dbReference>